<name>A0A1Z9YVF3_9GAMM</name>
<proteinExistence type="predicted"/>
<dbReference type="AlphaFoldDB" id="A0A1Z9YVF3"/>
<dbReference type="InterPro" id="IPR000120">
    <property type="entry name" value="Amidase"/>
</dbReference>
<dbReference type="PANTHER" id="PTHR11895">
    <property type="entry name" value="TRANSAMIDASE"/>
    <property type="match status" value="1"/>
</dbReference>
<evidence type="ECO:0000259" key="1">
    <source>
        <dbReference type="Pfam" id="PF01425"/>
    </source>
</evidence>
<feature type="domain" description="Amidase" evidence="1">
    <location>
        <begin position="36"/>
        <end position="434"/>
    </location>
</feature>
<dbReference type="PANTHER" id="PTHR11895:SF176">
    <property type="entry name" value="AMIDASE AMID-RELATED"/>
    <property type="match status" value="1"/>
</dbReference>
<keyword evidence="3" id="KW-1185">Reference proteome</keyword>
<dbReference type="InterPro" id="IPR023631">
    <property type="entry name" value="Amidase_dom"/>
</dbReference>
<dbReference type="EMBL" id="NEXX01000005">
    <property type="protein sequence ID" value="OUY06177.1"/>
    <property type="molecule type" value="Genomic_DNA"/>
</dbReference>
<evidence type="ECO:0000313" key="3">
    <source>
        <dbReference type="Proteomes" id="UP000196536"/>
    </source>
</evidence>
<comment type="caution">
    <text evidence="2">The sequence shown here is derived from an EMBL/GenBank/DDBJ whole genome shotgun (WGS) entry which is preliminary data.</text>
</comment>
<evidence type="ECO:0000313" key="2">
    <source>
        <dbReference type="EMBL" id="OUY06177.1"/>
    </source>
</evidence>
<gene>
    <name evidence="2" type="ORF">CAP51_12895</name>
</gene>
<organism evidence="2 3">
    <name type="scientific">Acinetobacter populi</name>
    <dbReference type="NCBI Taxonomy" id="1582270"/>
    <lineage>
        <taxon>Bacteria</taxon>
        <taxon>Pseudomonadati</taxon>
        <taxon>Pseudomonadota</taxon>
        <taxon>Gammaproteobacteria</taxon>
        <taxon>Moraxellales</taxon>
        <taxon>Moraxellaceae</taxon>
        <taxon>Acinetobacter</taxon>
    </lineage>
</organism>
<dbReference type="PROSITE" id="PS00571">
    <property type="entry name" value="AMIDASES"/>
    <property type="match status" value="1"/>
</dbReference>
<sequence length="450" mass="48688">MTVDAFELVKLFADGSTTPLIELEKSIMKMDSVQSVFISQSLDRAFREAKASTERWENACPLSSFDGVAIAWKDLIDVAGLVTTAGSKVFKHHSPAQHDAEVVSALTRMGMINIGKTNLTEFAYSGLGLNPHFGTPANVVEPKCIPGGSSSGSAVAVGQDIVKISMGTDTAGSIRIPSAFNGLVGYRSSCARYSKEGVFPLASSLDTLGPLARSVRDCYVLDCLLHGQANVQLPKYSLFQQLKFYVDLDLLQDPAITIAVKNNFLYAIERLAQAGACIQYQRITAIHKTLSLIDSGKWLGAAEAFTLHEDLLNSDAATQLDSRVRSRLETARHLPASVQIGLYQIARSLKQLISQELCDGFLLSPTVAHTAPQRAPLEQDETLFFQTNMKTLRLTMPGSFLDMPCLTLPNGSDEYGLPTALLISGTCNQDQKVLHAALAVEQVLAGSFNK</sequence>
<protein>
    <submittedName>
        <fullName evidence="2">Amidase</fullName>
    </submittedName>
</protein>
<dbReference type="Gene3D" id="3.90.1300.10">
    <property type="entry name" value="Amidase signature (AS) domain"/>
    <property type="match status" value="1"/>
</dbReference>
<dbReference type="GO" id="GO:0003824">
    <property type="term" value="F:catalytic activity"/>
    <property type="evidence" value="ECO:0007669"/>
    <property type="project" value="InterPro"/>
</dbReference>
<dbReference type="OrthoDB" id="8872210at2"/>
<dbReference type="SUPFAM" id="SSF75304">
    <property type="entry name" value="Amidase signature (AS) enzymes"/>
    <property type="match status" value="1"/>
</dbReference>
<dbReference type="Pfam" id="PF01425">
    <property type="entry name" value="Amidase"/>
    <property type="match status" value="1"/>
</dbReference>
<dbReference type="Proteomes" id="UP000196536">
    <property type="component" value="Unassembled WGS sequence"/>
</dbReference>
<reference evidence="2 3" key="1">
    <citation type="submission" date="2017-05" db="EMBL/GenBank/DDBJ databases">
        <title>Acinetobacter populi ANC 5415 (= PBJ7), whole genome shotgun sequencing project.</title>
        <authorList>
            <person name="Nemec A."/>
            <person name="Radolfova-Krizova L."/>
        </authorList>
    </citation>
    <scope>NUCLEOTIDE SEQUENCE [LARGE SCALE GENOMIC DNA]</scope>
    <source>
        <strain evidence="2 3">PBJ7</strain>
    </source>
</reference>
<dbReference type="InterPro" id="IPR020556">
    <property type="entry name" value="Amidase_CS"/>
</dbReference>
<dbReference type="RefSeq" id="WP_087621189.1">
    <property type="nucleotide sequence ID" value="NZ_NEXX01000005.1"/>
</dbReference>
<dbReference type="NCBIfam" id="NF004766">
    <property type="entry name" value="PRK06102.1"/>
    <property type="match status" value="1"/>
</dbReference>
<accession>A0A1Z9YVF3</accession>
<dbReference type="InterPro" id="IPR036928">
    <property type="entry name" value="AS_sf"/>
</dbReference>